<accession>A0A382UV45</accession>
<name>A0A382UV45_9ZZZZ</name>
<proteinExistence type="predicted"/>
<evidence type="ECO:0000313" key="1">
    <source>
        <dbReference type="EMBL" id="SVD38123.1"/>
    </source>
</evidence>
<protein>
    <submittedName>
        <fullName evidence="1">Uncharacterized protein</fullName>
    </submittedName>
</protein>
<organism evidence="1">
    <name type="scientific">marine metagenome</name>
    <dbReference type="NCBI Taxonomy" id="408172"/>
    <lineage>
        <taxon>unclassified sequences</taxon>
        <taxon>metagenomes</taxon>
        <taxon>ecological metagenomes</taxon>
    </lineage>
</organism>
<dbReference type="AlphaFoldDB" id="A0A382UV45"/>
<reference evidence="1" key="1">
    <citation type="submission" date="2018-05" db="EMBL/GenBank/DDBJ databases">
        <authorList>
            <person name="Lanie J.A."/>
            <person name="Ng W.-L."/>
            <person name="Kazmierczak K.M."/>
            <person name="Andrzejewski T.M."/>
            <person name="Davidsen T.M."/>
            <person name="Wayne K.J."/>
            <person name="Tettelin H."/>
            <person name="Glass J.I."/>
            <person name="Rusch D."/>
            <person name="Podicherti R."/>
            <person name="Tsui H.-C.T."/>
            <person name="Winkler M.E."/>
        </authorList>
    </citation>
    <scope>NUCLEOTIDE SEQUENCE</scope>
</reference>
<dbReference type="EMBL" id="UINC01147038">
    <property type="protein sequence ID" value="SVD38123.1"/>
    <property type="molecule type" value="Genomic_DNA"/>
</dbReference>
<gene>
    <name evidence="1" type="ORF">METZ01_LOCUS390977</name>
</gene>
<sequence>MFLNLSSTKTFEKGPSRSNICPECGEAQVLKWYKAGDARNIVLTFSSHEECCKKYWENIKEFDVVAVKADQLKEVA</sequence>